<evidence type="ECO:0000256" key="3">
    <source>
        <dbReference type="ARBA" id="ARBA00022989"/>
    </source>
</evidence>
<proteinExistence type="inferred from homology"/>
<keyword evidence="9" id="KW-1185">Reference proteome</keyword>
<organism evidence="8 9">
    <name type="scientific">[Torrubiella] hemipterigena</name>
    <dbReference type="NCBI Taxonomy" id="1531966"/>
    <lineage>
        <taxon>Eukaryota</taxon>
        <taxon>Fungi</taxon>
        <taxon>Dikarya</taxon>
        <taxon>Ascomycota</taxon>
        <taxon>Pezizomycotina</taxon>
        <taxon>Sordariomycetes</taxon>
        <taxon>Hypocreomycetidae</taxon>
        <taxon>Hypocreales</taxon>
        <taxon>Clavicipitaceae</taxon>
        <taxon>Clavicipitaceae incertae sedis</taxon>
        <taxon>'Torrubiella' clade</taxon>
    </lineage>
</organism>
<dbReference type="AlphaFoldDB" id="A0A0A1T1T4"/>
<gene>
    <name evidence="8" type="ORF">VHEMI00370</name>
</gene>
<dbReference type="PANTHER" id="PTHR33048:SF162">
    <property type="entry name" value="SATRATOXIN BIOSYNTHESIS SC1 CLUSTER PROTEIN 4"/>
    <property type="match status" value="1"/>
</dbReference>
<comment type="similarity">
    <text evidence="5">Belongs to the SAT4 family.</text>
</comment>
<comment type="subcellular location">
    <subcellularLocation>
        <location evidence="1">Membrane</location>
        <topology evidence="1">Multi-pass membrane protein</topology>
    </subcellularLocation>
</comment>
<dbReference type="OrthoDB" id="444631at2759"/>
<evidence type="ECO:0000313" key="8">
    <source>
        <dbReference type="EMBL" id="CEJ80167.1"/>
    </source>
</evidence>
<dbReference type="Proteomes" id="UP000039046">
    <property type="component" value="Unassembled WGS sequence"/>
</dbReference>
<feature type="transmembrane region" description="Helical" evidence="6">
    <location>
        <begin position="109"/>
        <end position="133"/>
    </location>
</feature>
<keyword evidence="4 6" id="KW-0472">Membrane</keyword>
<feature type="transmembrane region" description="Helical" evidence="6">
    <location>
        <begin position="260"/>
        <end position="285"/>
    </location>
</feature>
<dbReference type="InterPro" id="IPR052337">
    <property type="entry name" value="SAT4-like"/>
</dbReference>
<dbReference type="STRING" id="1531966.A0A0A1T1T4"/>
<dbReference type="PANTHER" id="PTHR33048">
    <property type="entry name" value="PTH11-LIKE INTEGRAL MEMBRANE PROTEIN (AFU_ORTHOLOGUE AFUA_5G11245)"/>
    <property type="match status" value="1"/>
</dbReference>
<sequence>MESANPQRDAPLGGTANNVDRAGLVAIIWTCFGVATTFASARIAVRLHTSRRLQIDDWWIVLAWAAMLTMCIIETIAQDVVWYALGLLAGRFMPEVDSMVSDLEQLARWQFASIKLFFVCLWSVKASFLALFYHVVQPFTTRRRLWYVITTFVTLSFIGCVITSVLTCDPPSNYFKFGKCSGPADLRRQHFNILFATLLDIVSDVVIVSLPLSVLPILNLDKRKKIGLGVIFTLSLFVVCVSVVRMTQVIVRDAVDVVGLIIWSTVETATAVIIGSLPALSGLLTKGVRKYKNKKIKRNMIENDFHPQDSYPLGSRSRTVMMAESIPLDDSTRSEQLDGGIYVQTMFETHIEVDADASSRDDLSDIAIVKSVGAKC</sequence>
<keyword evidence="2 6" id="KW-0812">Transmembrane</keyword>
<feature type="transmembrane region" description="Helical" evidence="6">
    <location>
        <begin position="193"/>
        <end position="214"/>
    </location>
</feature>
<accession>A0A0A1T1T4</accession>
<dbReference type="GO" id="GO:0016020">
    <property type="term" value="C:membrane"/>
    <property type="evidence" value="ECO:0007669"/>
    <property type="project" value="UniProtKB-SubCell"/>
</dbReference>
<reference evidence="8 9" key="1">
    <citation type="journal article" date="2015" name="Genome Announc.">
        <title>Draft Genome Sequence and Gene Annotation of the Entomopathogenic Fungus Verticillium hemipterigenum.</title>
        <authorList>
            <person name="Horn F."/>
            <person name="Habel A."/>
            <person name="Scharf D.H."/>
            <person name="Dworschak J."/>
            <person name="Brakhage A.A."/>
            <person name="Guthke R."/>
            <person name="Hertweck C."/>
            <person name="Linde J."/>
        </authorList>
    </citation>
    <scope>NUCLEOTIDE SEQUENCE [LARGE SCALE GENOMIC DNA]</scope>
</reference>
<evidence type="ECO:0000256" key="4">
    <source>
        <dbReference type="ARBA" id="ARBA00023136"/>
    </source>
</evidence>
<dbReference type="Pfam" id="PF20684">
    <property type="entry name" value="Fung_rhodopsin"/>
    <property type="match status" value="1"/>
</dbReference>
<evidence type="ECO:0000256" key="5">
    <source>
        <dbReference type="ARBA" id="ARBA00038359"/>
    </source>
</evidence>
<dbReference type="InterPro" id="IPR049326">
    <property type="entry name" value="Rhodopsin_dom_fungi"/>
</dbReference>
<evidence type="ECO:0000259" key="7">
    <source>
        <dbReference type="Pfam" id="PF20684"/>
    </source>
</evidence>
<feature type="transmembrane region" description="Helical" evidence="6">
    <location>
        <begin position="226"/>
        <end position="248"/>
    </location>
</feature>
<feature type="domain" description="Rhodopsin" evidence="7">
    <location>
        <begin position="41"/>
        <end position="285"/>
    </location>
</feature>
<evidence type="ECO:0000256" key="2">
    <source>
        <dbReference type="ARBA" id="ARBA00022692"/>
    </source>
</evidence>
<name>A0A0A1T1T4_9HYPO</name>
<protein>
    <recommendedName>
        <fullName evidence="7">Rhodopsin domain-containing protein</fullName>
    </recommendedName>
</protein>
<dbReference type="HOGENOM" id="CLU_046870_5_1_1"/>
<evidence type="ECO:0000256" key="1">
    <source>
        <dbReference type="ARBA" id="ARBA00004141"/>
    </source>
</evidence>
<evidence type="ECO:0000256" key="6">
    <source>
        <dbReference type="SAM" id="Phobius"/>
    </source>
</evidence>
<feature type="transmembrane region" description="Helical" evidence="6">
    <location>
        <begin position="57"/>
        <end position="89"/>
    </location>
</feature>
<evidence type="ECO:0000313" key="9">
    <source>
        <dbReference type="Proteomes" id="UP000039046"/>
    </source>
</evidence>
<feature type="transmembrane region" description="Helical" evidence="6">
    <location>
        <begin position="22"/>
        <end position="45"/>
    </location>
</feature>
<dbReference type="EMBL" id="CDHN01000001">
    <property type="protein sequence ID" value="CEJ80167.1"/>
    <property type="molecule type" value="Genomic_DNA"/>
</dbReference>
<feature type="transmembrane region" description="Helical" evidence="6">
    <location>
        <begin position="145"/>
        <end position="166"/>
    </location>
</feature>
<keyword evidence="3 6" id="KW-1133">Transmembrane helix</keyword>